<feature type="region of interest" description="Disordered" evidence="1">
    <location>
        <begin position="1"/>
        <end position="29"/>
    </location>
</feature>
<organism evidence="2 3">
    <name type="scientific">Pseudoxanthomonas winnipegensis</name>
    <dbReference type="NCBI Taxonomy" id="2480810"/>
    <lineage>
        <taxon>Bacteria</taxon>
        <taxon>Pseudomonadati</taxon>
        <taxon>Pseudomonadota</taxon>
        <taxon>Gammaproteobacteria</taxon>
        <taxon>Lysobacterales</taxon>
        <taxon>Lysobacteraceae</taxon>
        <taxon>Pseudoxanthomonas</taxon>
    </lineage>
</organism>
<feature type="compositionally biased region" description="Basic and acidic residues" evidence="1">
    <location>
        <begin position="20"/>
        <end position="29"/>
    </location>
</feature>
<evidence type="ECO:0000313" key="3">
    <source>
        <dbReference type="Proteomes" id="UP000291286"/>
    </source>
</evidence>
<evidence type="ECO:0000256" key="1">
    <source>
        <dbReference type="SAM" id="MobiDB-lite"/>
    </source>
</evidence>
<accession>A0A4Q8LIP9</accession>
<dbReference type="Proteomes" id="UP000291286">
    <property type="component" value="Unassembled WGS sequence"/>
</dbReference>
<gene>
    <name evidence="2" type="ORF">EA661_09810</name>
</gene>
<protein>
    <submittedName>
        <fullName evidence="2">Uncharacterized protein</fullName>
    </submittedName>
</protein>
<dbReference type="EMBL" id="SHMB01000003">
    <property type="protein sequence ID" value="TAA29829.1"/>
    <property type="molecule type" value="Genomic_DNA"/>
</dbReference>
<reference evidence="2 3" key="1">
    <citation type="submission" date="2019-02" db="EMBL/GenBank/DDBJ databases">
        <title>WGS of Pseudoxanthomonas species novum from clinical isolates.</title>
        <authorList>
            <person name="Bernier A.-M."/>
            <person name="Bernard K."/>
            <person name="Vachon A."/>
        </authorList>
    </citation>
    <scope>NUCLEOTIDE SEQUENCE [LARGE SCALE GENOMIC DNA]</scope>
    <source>
        <strain evidence="2 3">NML171202</strain>
    </source>
</reference>
<comment type="caution">
    <text evidence="2">The sequence shown here is derived from an EMBL/GenBank/DDBJ whole genome shotgun (WGS) entry which is preliminary data.</text>
</comment>
<dbReference type="AlphaFoldDB" id="A0A4Q8LIP9"/>
<name>A0A4Q8LIP9_9GAMM</name>
<proteinExistence type="predicted"/>
<evidence type="ECO:0000313" key="2">
    <source>
        <dbReference type="EMBL" id="TAA29829.1"/>
    </source>
</evidence>
<sequence>MKGFNESGRLRGRPSSFPGHHIETPTDRRVLAAGRTYIVTAGPHPQAAPHGRRNLVLILAPQGAPALVPGGDWRPTGFRDR</sequence>
<dbReference type="RefSeq" id="WP_130518208.1">
    <property type="nucleotide sequence ID" value="NZ_SHMA01000002.1"/>
</dbReference>